<proteinExistence type="predicted"/>
<evidence type="ECO:0000256" key="2">
    <source>
        <dbReference type="ARBA" id="ARBA00023012"/>
    </source>
</evidence>
<dbReference type="SMART" id="SM00862">
    <property type="entry name" value="Trans_reg_C"/>
    <property type="match status" value="1"/>
</dbReference>
<dbReference type="Pfam" id="PF00486">
    <property type="entry name" value="Trans_reg_C"/>
    <property type="match status" value="1"/>
</dbReference>
<dbReference type="Gene3D" id="1.10.10.10">
    <property type="entry name" value="Winged helix-like DNA-binding domain superfamily/Winged helix DNA-binding domain"/>
    <property type="match status" value="1"/>
</dbReference>
<accession>A0A7W7F1G8</accession>
<gene>
    <name evidence="10" type="ORF">GGQ96_003508</name>
</gene>
<dbReference type="GO" id="GO:0000976">
    <property type="term" value="F:transcription cis-regulatory region binding"/>
    <property type="evidence" value="ECO:0007669"/>
    <property type="project" value="TreeGrafter"/>
</dbReference>
<dbReference type="PANTHER" id="PTHR48111">
    <property type="entry name" value="REGULATOR OF RPOS"/>
    <property type="match status" value="1"/>
</dbReference>
<dbReference type="PROSITE" id="PS50110">
    <property type="entry name" value="RESPONSE_REGULATORY"/>
    <property type="match status" value="1"/>
</dbReference>
<organism evidence="10 11">
    <name type="scientific">Sphingomonas abaci</name>
    <dbReference type="NCBI Taxonomy" id="237611"/>
    <lineage>
        <taxon>Bacteria</taxon>
        <taxon>Pseudomonadati</taxon>
        <taxon>Pseudomonadota</taxon>
        <taxon>Alphaproteobacteria</taxon>
        <taxon>Sphingomonadales</taxon>
        <taxon>Sphingomonadaceae</taxon>
        <taxon>Sphingomonas</taxon>
    </lineage>
</organism>
<dbReference type="InterPro" id="IPR011006">
    <property type="entry name" value="CheY-like_superfamily"/>
</dbReference>
<dbReference type="RefSeq" id="WP_184116678.1">
    <property type="nucleotide sequence ID" value="NZ_JACHNY010000009.1"/>
</dbReference>
<evidence type="ECO:0000259" key="8">
    <source>
        <dbReference type="PROSITE" id="PS50110"/>
    </source>
</evidence>
<evidence type="ECO:0000313" key="10">
    <source>
        <dbReference type="EMBL" id="MBB4619355.1"/>
    </source>
</evidence>
<feature type="DNA-binding region" description="OmpR/PhoB-type" evidence="7">
    <location>
        <begin position="124"/>
        <end position="223"/>
    </location>
</feature>
<dbReference type="SUPFAM" id="SSF52172">
    <property type="entry name" value="CheY-like"/>
    <property type="match status" value="1"/>
</dbReference>
<evidence type="ECO:0000256" key="5">
    <source>
        <dbReference type="ARBA" id="ARBA00023163"/>
    </source>
</evidence>
<keyword evidence="11" id="KW-1185">Reference proteome</keyword>
<dbReference type="GO" id="GO:0032993">
    <property type="term" value="C:protein-DNA complex"/>
    <property type="evidence" value="ECO:0007669"/>
    <property type="project" value="TreeGrafter"/>
</dbReference>
<keyword evidence="2" id="KW-0902">Two-component regulatory system</keyword>
<keyword evidence="4 7" id="KW-0238">DNA-binding</keyword>
<protein>
    <submittedName>
        <fullName evidence="10">DNA-binding response OmpR family regulator</fullName>
    </submittedName>
</protein>
<dbReference type="Proteomes" id="UP000574769">
    <property type="component" value="Unassembled WGS sequence"/>
</dbReference>
<dbReference type="PROSITE" id="PS51755">
    <property type="entry name" value="OMPR_PHOB"/>
    <property type="match status" value="1"/>
</dbReference>
<feature type="modified residue" description="4-aspartylphosphate" evidence="6">
    <location>
        <position position="51"/>
    </location>
</feature>
<evidence type="ECO:0000259" key="9">
    <source>
        <dbReference type="PROSITE" id="PS51755"/>
    </source>
</evidence>
<evidence type="ECO:0000256" key="6">
    <source>
        <dbReference type="PROSITE-ProRule" id="PRU00169"/>
    </source>
</evidence>
<keyword evidence="3" id="KW-0805">Transcription regulation</keyword>
<dbReference type="InterPro" id="IPR039420">
    <property type="entry name" value="WalR-like"/>
</dbReference>
<dbReference type="FunFam" id="3.40.50.2300:FF:000002">
    <property type="entry name" value="DNA-binding response regulator PhoP"/>
    <property type="match status" value="1"/>
</dbReference>
<sequence length="224" mass="23819">MRLLLVEDDRALAAALAQALSRHGFATDHAAQAEDAAAMLAAAHYGAVLLDLGLPDGDGLALLRTWRGKGVAVPVIVVTARGDTRARIAGLDAGADDYLPKPFDMDELVARLRAVTRRKDALAGNEIALGNGRFDTARRELVVADRLVPLSARETELAALLFRRIGRVVAKAAVEDQLFGLMGDGGGANAIEVYVHRLRRKLEAAGAAVRIETIRGIGYLARIA</sequence>
<name>A0A7W7F1G8_9SPHN</name>
<dbReference type="GO" id="GO:0005829">
    <property type="term" value="C:cytosol"/>
    <property type="evidence" value="ECO:0007669"/>
    <property type="project" value="TreeGrafter"/>
</dbReference>
<dbReference type="AlphaFoldDB" id="A0A7W7F1G8"/>
<comment type="caution">
    <text evidence="10">The sequence shown here is derived from an EMBL/GenBank/DDBJ whole genome shotgun (WGS) entry which is preliminary data.</text>
</comment>
<evidence type="ECO:0000313" key="11">
    <source>
        <dbReference type="Proteomes" id="UP000574769"/>
    </source>
</evidence>
<dbReference type="GO" id="GO:0000156">
    <property type="term" value="F:phosphorelay response regulator activity"/>
    <property type="evidence" value="ECO:0007669"/>
    <property type="project" value="TreeGrafter"/>
</dbReference>
<feature type="domain" description="OmpR/PhoB-type" evidence="9">
    <location>
        <begin position="124"/>
        <end position="223"/>
    </location>
</feature>
<feature type="domain" description="Response regulatory" evidence="8">
    <location>
        <begin position="2"/>
        <end position="116"/>
    </location>
</feature>
<dbReference type="InterPro" id="IPR001867">
    <property type="entry name" value="OmpR/PhoB-type_DNA-bd"/>
</dbReference>
<dbReference type="CDD" id="cd00383">
    <property type="entry name" value="trans_reg_C"/>
    <property type="match status" value="1"/>
</dbReference>
<dbReference type="Gene3D" id="6.10.250.690">
    <property type="match status" value="1"/>
</dbReference>
<dbReference type="InterPro" id="IPR036388">
    <property type="entry name" value="WH-like_DNA-bd_sf"/>
</dbReference>
<keyword evidence="5" id="KW-0804">Transcription</keyword>
<dbReference type="Pfam" id="PF00072">
    <property type="entry name" value="Response_reg"/>
    <property type="match status" value="1"/>
</dbReference>
<dbReference type="Gene3D" id="3.40.50.2300">
    <property type="match status" value="1"/>
</dbReference>
<evidence type="ECO:0000256" key="3">
    <source>
        <dbReference type="ARBA" id="ARBA00023015"/>
    </source>
</evidence>
<dbReference type="PANTHER" id="PTHR48111:SF36">
    <property type="entry name" value="TRANSCRIPTIONAL REGULATORY PROTEIN CUTR"/>
    <property type="match status" value="1"/>
</dbReference>
<dbReference type="SMART" id="SM00448">
    <property type="entry name" value="REC"/>
    <property type="match status" value="1"/>
</dbReference>
<evidence type="ECO:0000256" key="1">
    <source>
        <dbReference type="ARBA" id="ARBA00022553"/>
    </source>
</evidence>
<dbReference type="GO" id="GO:0006355">
    <property type="term" value="P:regulation of DNA-templated transcription"/>
    <property type="evidence" value="ECO:0007669"/>
    <property type="project" value="InterPro"/>
</dbReference>
<evidence type="ECO:0000256" key="4">
    <source>
        <dbReference type="ARBA" id="ARBA00023125"/>
    </source>
</evidence>
<keyword evidence="1 6" id="KW-0597">Phosphoprotein</keyword>
<reference evidence="10 11" key="1">
    <citation type="submission" date="2020-08" db="EMBL/GenBank/DDBJ databases">
        <title>Genomic Encyclopedia of Type Strains, Phase IV (KMG-IV): sequencing the most valuable type-strain genomes for metagenomic binning, comparative biology and taxonomic classification.</title>
        <authorList>
            <person name="Goeker M."/>
        </authorList>
    </citation>
    <scope>NUCLEOTIDE SEQUENCE [LARGE SCALE GENOMIC DNA]</scope>
    <source>
        <strain evidence="10 11">DSM 15867</strain>
    </source>
</reference>
<evidence type="ECO:0000256" key="7">
    <source>
        <dbReference type="PROSITE-ProRule" id="PRU01091"/>
    </source>
</evidence>
<dbReference type="InterPro" id="IPR001789">
    <property type="entry name" value="Sig_transdc_resp-reg_receiver"/>
</dbReference>
<dbReference type="EMBL" id="JACHNY010000009">
    <property type="protein sequence ID" value="MBB4619355.1"/>
    <property type="molecule type" value="Genomic_DNA"/>
</dbReference>